<comment type="caution">
    <text evidence="2">The sequence shown here is derived from an EMBL/GenBank/DDBJ whole genome shotgun (WGS) entry which is preliminary data.</text>
</comment>
<dbReference type="AlphaFoldDB" id="A0A1F5K9U1"/>
<sequence length="89" mass="9712">MERGKQIPSSVQEALSVNNGLSVDQVARMFTGPTVRIRVGNGLPDIEVEADETVIGCNGIIHIPEEQKDWGAEDPKFNGFGGRHPNIDR</sequence>
<feature type="compositionally biased region" description="Basic and acidic residues" evidence="1">
    <location>
        <begin position="67"/>
        <end position="76"/>
    </location>
</feature>
<evidence type="ECO:0000256" key="1">
    <source>
        <dbReference type="SAM" id="MobiDB-lite"/>
    </source>
</evidence>
<name>A0A1F5K9U1_9BACT</name>
<protein>
    <submittedName>
        <fullName evidence="2">Uncharacterized protein</fullName>
    </submittedName>
</protein>
<feature type="region of interest" description="Disordered" evidence="1">
    <location>
        <begin position="67"/>
        <end position="89"/>
    </location>
</feature>
<evidence type="ECO:0000313" key="2">
    <source>
        <dbReference type="EMBL" id="OGE37588.1"/>
    </source>
</evidence>
<organism evidence="2 3">
    <name type="scientific">Candidatus Daviesbacteria bacterium RIFCSPHIGHO2_12_FULL_37_11</name>
    <dbReference type="NCBI Taxonomy" id="1797777"/>
    <lineage>
        <taxon>Bacteria</taxon>
        <taxon>Candidatus Daviesiibacteriota</taxon>
    </lineage>
</organism>
<reference evidence="2 3" key="1">
    <citation type="journal article" date="2016" name="Nat. Commun.">
        <title>Thousands of microbial genomes shed light on interconnected biogeochemical processes in an aquifer system.</title>
        <authorList>
            <person name="Anantharaman K."/>
            <person name="Brown C.T."/>
            <person name="Hug L.A."/>
            <person name="Sharon I."/>
            <person name="Castelle C.J."/>
            <person name="Probst A.J."/>
            <person name="Thomas B.C."/>
            <person name="Singh A."/>
            <person name="Wilkins M.J."/>
            <person name="Karaoz U."/>
            <person name="Brodie E.L."/>
            <person name="Williams K.H."/>
            <person name="Hubbard S.S."/>
            <person name="Banfield J.F."/>
        </authorList>
    </citation>
    <scope>NUCLEOTIDE SEQUENCE [LARGE SCALE GENOMIC DNA]</scope>
</reference>
<accession>A0A1F5K9U1</accession>
<evidence type="ECO:0000313" key="3">
    <source>
        <dbReference type="Proteomes" id="UP000176527"/>
    </source>
</evidence>
<proteinExistence type="predicted"/>
<dbReference type="EMBL" id="MFDE01000039">
    <property type="protein sequence ID" value="OGE37588.1"/>
    <property type="molecule type" value="Genomic_DNA"/>
</dbReference>
<gene>
    <name evidence="2" type="ORF">A3F00_04965</name>
</gene>
<dbReference type="Proteomes" id="UP000176527">
    <property type="component" value="Unassembled WGS sequence"/>
</dbReference>